<dbReference type="Proteomes" id="UP000076830">
    <property type="component" value="Chromosome"/>
</dbReference>
<organism evidence="2 3">
    <name type="scientific">Dokdonella koreensis DS-123</name>
    <dbReference type="NCBI Taxonomy" id="1300342"/>
    <lineage>
        <taxon>Bacteria</taxon>
        <taxon>Pseudomonadati</taxon>
        <taxon>Pseudomonadota</taxon>
        <taxon>Gammaproteobacteria</taxon>
        <taxon>Lysobacterales</taxon>
        <taxon>Rhodanobacteraceae</taxon>
        <taxon>Dokdonella</taxon>
    </lineage>
</organism>
<dbReference type="STRING" id="1300342.I596_1323"/>
<reference evidence="2 3" key="1">
    <citation type="submission" date="2016-04" db="EMBL/GenBank/DDBJ databases">
        <title>Complete genome sequence of Dokdonella koreensis DS-123T.</title>
        <authorList>
            <person name="Kim J.F."/>
            <person name="Lee H."/>
            <person name="Kwak M.-J."/>
        </authorList>
    </citation>
    <scope>NUCLEOTIDE SEQUENCE [LARGE SCALE GENOMIC DNA]</scope>
    <source>
        <strain evidence="2 3">DS-123</strain>
    </source>
</reference>
<gene>
    <name evidence="2" type="ORF">I596_1323</name>
</gene>
<dbReference type="OrthoDB" id="5966002at2"/>
<feature type="transmembrane region" description="Helical" evidence="1">
    <location>
        <begin position="41"/>
        <end position="60"/>
    </location>
</feature>
<evidence type="ECO:0000313" key="2">
    <source>
        <dbReference type="EMBL" id="ANB17353.1"/>
    </source>
</evidence>
<keyword evidence="1" id="KW-0812">Transmembrane</keyword>
<name>A0A160DUI0_9GAMM</name>
<feature type="transmembrane region" description="Helical" evidence="1">
    <location>
        <begin position="132"/>
        <end position="150"/>
    </location>
</feature>
<feature type="transmembrane region" description="Helical" evidence="1">
    <location>
        <begin position="72"/>
        <end position="89"/>
    </location>
</feature>
<proteinExistence type="predicted"/>
<keyword evidence="3" id="KW-1185">Reference proteome</keyword>
<keyword evidence="1" id="KW-0472">Membrane</keyword>
<feature type="transmembrane region" description="Helical" evidence="1">
    <location>
        <begin position="170"/>
        <end position="191"/>
    </location>
</feature>
<feature type="transmembrane region" description="Helical" evidence="1">
    <location>
        <begin position="95"/>
        <end position="112"/>
    </location>
</feature>
<dbReference type="EMBL" id="CP015249">
    <property type="protein sequence ID" value="ANB17353.1"/>
    <property type="molecule type" value="Genomic_DNA"/>
</dbReference>
<accession>A0A160DUI0</accession>
<protein>
    <recommendedName>
        <fullName evidence="4">Transmembrane protein</fullName>
    </recommendedName>
</protein>
<evidence type="ECO:0008006" key="4">
    <source>
        <dbReference type="Google" id="ProtNLM"/>
    </source>
</evidence>
<feature type="transmembrane region" description="Helical" evidence="1">
    <location>
        <begin position="12"/>
        <end position="29"/>
    </location>
</feature>
<sequence>MAFPRLPARLLAALPDAVTAGVFLTLWIAPLRFGDGGVRTAMLVMLVEFVLIHAAMFLGTRVLSARTPARRIVLLLVFAGFYGMFIAAWSVVFRAWWPLLAFAWLLLGKAAIAADPGRSETERLRRMQSDQLLATLAYLAGAFATTLVPLPRLGIGADVVPQLGLPGGGLWVEQPHTVIAFGALYFGLLAWSKWRDWQLPLPSPRQGGA</sequence>
<evidence type="ECO:0000313" key="3">
    <source>
        <dbReference type="Proteomes" id="UP000076830"/>
    </source>
</evidence>
<keyword evidence="1" id="KW-1133">Transmembrane helix</keyword>
<dbReference type="RefSeq" id="WP_067645500.1">
    <property type="nucleotide sequence ID" value="NZ_CP015249.1"/>
</dbReference>
<dbReference type="AlphaFoldDB" id="A0A160DUI0"/>
<dbReference type="KEGG" id="dko:I596_1323"/>
<evidence type="ECO:0000256" key="1">
    <source>
        <dbReference type="SAM" id="Phobius"/>
    </source>
</evidence>